<name>A0A418M606_9BACT</name>
<reference evidence="1 2" key="1">
    <citation type="submission" date="2018-08" db="EMBL/GenBank/DDBJ databases">
        <title>Fibrisoma montanum sp. nov., isolated from Danxia mountain soil.</title>
        <authorList>
            <person name="Huang Y."/>
        </authorList>
    </citation>
    <scope>NUCLEOTIDE SEQUENCE [LARGE SCALE GENOMIC DNA]</scope>
    <source>
        <strain evidence="1 2">HYT19</strain>
    </source>
</reference>
<accession>A0A418M606</accession>
<protein>
    <submittedName>
        <fullName evidence="1">Uncharacterized protein</fullName>
    </submittedName>
</protein>
<evidence type="ECO:0000313" key="1">
    <source>
        <dbReference type="EMBL" id="RIV21357.1"/>
    </source>
</evidence>
<keyword evidence="2" id="KW-1185">Reference proteome</keyword>
<dbReference type="RefSeq" id="WP_119669151.1">
    <property type="nucleotide sequence ID" value="NZ_QXED01000005.1"/>
</dbReference>
<dbReference type="EMBL" id="QXED01000005">
    <property type="protein sequence ID" value="RIV21357.1"/>
    <property type="molecule type" value="Genomic_DNA"/>
</dbReference>
<organism evidence="1 2">
    <name type="scientific">Fibrisoma montanum</name>
    <dbReference type="NCBI Taxonomy" id="2305895"/>
    <lineage>
        <taxon>Bacteria</taxon>
        <taxon>Pseudomonadati</taxon>
        <taxon>Bacteroidota</taxon>
        <taxon>Cytophagia</taxon>
        <taxon>Cytophagales</taxon>
        <taxon>Spirosomataceae</taxon>
        <taxon>Fibrisoma</taxon>
    </lineage>
</organism>
<sequence>MNQHQASVYAKLDALTTYEVRAMYYLVRAMDEADAYRSLRVLTAIEGLVGKLTNDEAFALPPALMQVIAEKDPDIVARQAIKEAYQFEQNTDGRV</sequence>
<dbReference type="Proteomes" id="UP000283523">
    <property type="component" value="Unassembled WGS sequence"/>
</dbReference>
<evidence type="ECO:0000313" key="2">
    <source>
        <dbReference type="Proteomes" id="UP000283523"/>
    </source>
</evidence>
<dbReference type="AlphaFoldDB" id="A0A418M606"/>
<gene>
    <name evidence="1" type="ORF">DYU11_18295</name>
</gene>
<proteinExistence type="predicted"/>
<comment type="caution">
    <text evidence="1">The sequence shown here is derived from an EMBL/GenBank/DDBJ whole genome shotgun (WGS) entry which is preliminary data.</text>
</comment>